<dbReference type="Proteomes" id="UP000178367">
    <property type="component" value="Unassembled WGS sequence"/>
</dbReference>
<dbReference type="UniPathway" id="UPA00098">
    <property type="reaction ID" value="UER00359"/>
</dbReference>
<dbReference type="InterPro" id="IPR001057">
    <property type="entry name" value="Glu/AcGlu_kinase"/>
</dbReference>
<dbReference type="SUPFAM" id="SSF53633">
    <property type="entry name" value="Carbamate kinase-like"/>
    <property type="match status" value="1"/>
</dbReference>
<dbReference type="EMBL" id="MFGB01000006">
    <property type="protein sequence ID" value="OGF27705.1"/>
    <property type="molecule type" value="Genomic_DNA"/>
</dbReference>
<evidence type="ECO:0000256" key="2">
    <source>
        <dbReference type="ARBA" id="ARBA00022605"/>
    </source>
</evidence>
<dbReference type="HAMAP" id="MF_00456">
    <property type="entry name" value="ProB"/>
    <property type="match status" value="1"/>
</dbReference>
<dbReference type="GO" id="GO:0004349">
    <property type="term" value="F:glutamate 5-kinase activity"/>
    <property type="evidence" value="ECO:0007669"/>
    <property type="project" value="UniProtKB-UniRule"/>
</dbReference>
<dbReference type="PIRSF" id="PIRSF000729">
    <property type="entry name" value="GK"/>
    <property type="match status" value="1"/>
</dbReference>
<dbReference type="InterPro" id="IPR041739">
    <property type="entry name" value="G5K_ProB"/>
</dbReference>
<dbReference type="GO" id="GO:0005829">
    <property type="term" value="C:cytosol"/>
    <property type="evidence" value="ECO:0007669"/>
    <property type="project" value="TreeGrafter"/>
</dbReference>
<sequence length="259" mass="28545">MNRQKNMKKKLVVKIGTSTLTAGTDRISYGKIEDIARQTVSLKKSYDIVLVSSGAIAAARQFIDINGHRKRVDSKQAMAAIGQPKLMGIYDEVFGSFGLKTAQCLMTYRDFEDKTAKNNTRNTIGKLLENDYIPIINENDTVAIEEIILGDNDKLSALVASIIKADLLVIASDIDGLYDKNPHLNENAVLIEEVKNLKRVAAFAEEKRSGPGTGGMTSKIQAAAICRKNKIEMWIVNGAKNGFLVKALGREISFTKFKF</sequence>
<feature type="binding site" evidence="8">
    <location>
        <position position="140"/>
    </location>
    <ligand>
        <name>substrate</name>
    </ligand>
</feature>
<dbReference type="AlphaFoldDB" id="A0A1F5SLX8"/>
<dbReference type="Pfam" id="PF00696">
    <property type="entry name" value="AA_kinase"/>
    <property type="match status" value="1"/>
</dbReference>
<name>A0A1F5SLX8_9BACT</name>
<dbReference type="EC" id="2.7.2.11" evidence="8"/>
<comment type="catalytic activity">
    <reaction evidence="8">
        <text>L-glutamate + ATP = L-glutamyl 5-phosphate + ADP</text>
        <dbReference type="Rhea" id="RHEA:14877"/>
        <dbReference type="ChEBI" id="CHEBI:29985"/>
        <dbReference type="ChEBI" id="CHEBI:30616"/>
        <dbReference type="ChEBI" id="CHEBI:58274"/>
        <dbReference type="ChEBI" id="CHEBI:456216"/>
        <dbReference type="EC" id="2.7.2.11"/>
    </reaction>
</comment>
<comment type="pathway">
    <text evidence="8">Amino-acid biosynthesis; L-proline biosynthesis; L-glutamate 5-semialdehyde from L-glutamate: step 1/2.</text>
</comment>
<dbReference type="InterPro" id="IPR011529">
    <property type="entry name" value="Glu_5kinase"/>
</dbReference>
<dbReference type="PANTHER" id="PTHR43654:SF1">
    <property type="entry name" value="ISOPENTENYL PHOSPHATE KINASE"/>
    <property type="match status" value="1"/>
</dbReference>
<reference evidence="10 11" key="1">
    <citation type="journal article" date="2016" name="Nat. Commun.">
        <title>Thousands of microbial genomes shed light on interconnected biogeochemical processes in an aquifer system.</title>
        <authorList>
            <person name="Anantharaman K."/>
            <person name="Brown C.T."/>
            <person name="Hug L.A."/>
            <person name="Sharon I."/>
            <person name="Castelle C.J."/>
            <person name="Probst A.J."/>
            <person name="Thomas B.C."/>
            <person name="Singh A."/>
            <person name="Wilkins M.J."/>
            <person name="Karaoz U."/>
            <person name="Brodie E.L."/>
            <person name="Williams K.H."/>
            <person name="Hubbard S.S."/>
            <person name="Banfield J.F."/>
        </authorList>
    </citation>
    <scope>NUCLEOTIDE SEQUENCE [LARGE SCALE GENOMIC DNA]</scope>
</reference>
<proteinExistence type="inferred from homology"/>
<comment type="function">
    <text evidence="8">Catalyzes the transfer of a phosphate group to glutamate to form L-glutamate 5-phosphate.</text>
</comment>
<comment type="caution">
    <text evidence="10">The sequence shown here is derived from an EMBL/GenBank/DDBJ whole genome shotgun (WGS) entry which is preliminary data.</text>
</comment>
<evidence type="ECO:0000256" key="1">
    <source>
        <dbReference type="ARBA" id="ARBA00022490"/>
    </source>
</evidence>
<comment type="similarity">
    <text evidence="8">Belongs to the glutamate 5-kinase family.</text>
</comment>
<keyword evidence="2 8" id="KW-0028">Amino-acid biosynthesis</keyword>
<evidence type="ECO:0000313" key="10">
    <source>
        <dbReference type="EMBL" id="OGF27705.1"/>
    </source>
</evidence>
<evidence type="ECO:0000313" key="11">
    <source>
        <dbReference type="Proteomes" id="UP000178367"/>
    </source>
</evidence>
<evidence type="ECO:0000256" key="5">
    <source>
        <dbReference type="ARBA" id="ARBA00022741"/>
    </source>
</evidence>
<keyword evidence="1 8" id="KW-0963">Cytoplasm</keyword>
<feature type="binding site" evidence="8">
    <location>
        <position position="152"/>
    </location>
    <ligand>
        <name>substrate</name>
    </ligand>
</feature>
<dbReference type="InterPro" id="IPR001048">
    <property type="entry name" value="Asp/Glu/Uridylate_kinase"/>
</dbReference>
<feature type="binding site" evidence="8">
    <location>
        <position position="14"/>
    </location>
    <ligand>
        <name>ATP</name>
        <dbReference type="ChEBI" id="CHEBI:30616"/>
    </ligand>
</feature>
<keyword evidence="3 8" id="KW-0641">Proline biosynthesis</keyword>
<feature type="binding site" evidence="8">
    <location>
        <position position="53"/>
    </location>
    <ligand>
        <name>substrate</name>
    </ligand>
</feature>
<evidence type="ECO:0000256" key="8">
    <source>
        <dbReference type="HAMAP-Rule" id="MF_00456"/>
    </source>
</evidence>
<keyword evidence="7 8" id="KW-0067">ATP-binding</keyword>
<evidence type="ECO:0000256" key="3">
    <source>
        <dbReference type="ARBA" id="ARBA00022650"/>
    </source>
</evidence>
<organism evidence="10 11">
    <name type="scientific">Candidatus Falkowbacteria bacterium RIFOXYA2_FULL_47_19</name>
    <dbReference type="NCBI Taxonomy" id="1797994"/>
    <lineage>
        <taxon>Bacteria</taxon>
        <taxon>Candidatus Falkowiibacteriota</taxon>
    </lineage>
</organism>
<feature type="binding site" evidence="8">
    <location>
        <begin position="213"/>
        <end position="219"/>
    </location>
    <ligand>
        <name>ATP</name>
        <dbReference type="ChEBI" id="CHEBI:30616"/>
    </ligand>
</feature>
<dbReference type="STRING" id="1797994.A2227_03970"/>
<comment type="subcellular location">
    <subcellularLocation>
        <location evidence="8">Cytoplasm</location>
    </subcellularLocation>
</comment>
<dbReference type="InterPro" id="IPR005715">
    <property type="entry name" value="Glu_5kinase/COase_Synthase"/>
</dbReference>
<dbReference type="NCBIfam" id="TIGR01027">
    <property type="entry name" value="proB"/>
    <property type="match status" value="1"/>
</dbReference>
<evidence type="ECO:0000256" key="4">
    <source>
        <dbReference type="ARBA" id="ARBA00022679"/>
    </source>
</evidence>
<dbReference type="GO" id="GO:0055129">
    <property type="term" value="P:L-proline biosynthetic process"/>
    <property type="evidence" value="ECO:0007669"/>
    <property type="project" value="UniProtKB-UniRule"/>
</dbReference>
<evidence type="ECO:0000256" key="6">
    <source>
        <dbReference type="ARBA" id="ARBA00022777"/>
    </source>
</evidence>
<dbReference type="Gene3D" id="3.40.1160.10">
    <property type="entry name" value="Acetylglutamate kinase-like"/>
    <property type="match status" value="1"/>
</dbReference>
<dbReference type="CDD" id="cd04242">
    <property type="entry name" value="AAK_G5K_ProB"/>
    <property type="match status" value="1"/>
</dbReference>
<evidence type="ECO:0000259" key="9">
    <source>
        <dbReference type="Pfam" id="PF00696"/>
    </source>
</evidence>
<gene>
    <name evidence="8" type="primary">proB</name>
    <name evidence="10" type="ORF">A2227_03970</name>
</gene>
<dbReference type="PRINTS" id="PR00474">
    <property type="entry name" value="GLU5KINASE"/>
</dbReference>
<evidence type="ECO:0000256" key="7">
    <source>
        <dbReference type="ARBA" id="ARBA00022840"/>
    </source>
</evidence>
<feature type="binding site" evidence="8">
    <location>
        <begin position="172"/>
        <end position="173"/>
    </location>
    <ligand>
        <name>ATP</name>
        <dbReference type="ChEBI" id="CHEBI:30616"/>
    </ligand>
</feature>
<dbReference type="GO" id="GO:0005524">
    <property type="term" value="F:ATP binding"/>
    <property type="evidence" value="ECO:0007669"/>
    <property type="project" value="UniProtKB-KW"/>
</dbReference>
<keyword evidence="5 8" id="KW-0547">Nucleotide-binding</keyword>
<dbReference type="PANTHER" id="PTHR43654">
    <property type="entry name" value="GLUTAMATE 5-KINASE"/>
    <property type="match status" value="1"/>
</dbReference>
<keyword evidence="6 8" id="KW-0418">Kinase</keyword>
<dbReference type="FunFam" id="3.40.1160.10:FF:000006">
    <property type="entry name" value="Glutamate 5-kinase"/>
    <property type="match status" value="1"/>
</dbReference>
<protein>
    <recommendedName>
        <fullName evidence="8">Glutamate 5-kinase</fullName>
        <ecNumber evidence="8">2.7.2.11</ecNumber>
    </recommendedName>
    <alternativeName>
        <fullName evidence="8">Gamma-glutamyl kinase</fullName>
        <shortName evidence="8">GK</shortName>
    </alternativeName>
</protein>
<feature type="domain" description="Aspartate/glutamate/uridylate kinase" evidence="9">
    <location>
        <begin position="9"/>
        <end position="237"/>
    </location>
</feature>
<keyword evidence="4 8" id="KW-0808">Transferase</keyword>
<accession>A0A1F5SLX8</accession>
<dbReference type="InterPro" id="IPR036393">
    <property type="entry name" value="AceGlu_kinase-like_sf"/>
</dbReference>